<feature type="transmembrane region" description="Helical" evidence="1">
    <location>
        <begin position="163"/>
        <end position="183"/>
    </location>
</feature>
<evidence type="ECO:0000313" key="2">
    <source>
        <dbReference type="EMBL" id="KQL51516.1"/>
    </source>
</evidence>
<protein>
    <submittedName>
        <fullName evidence="2">Uncharacterized protein</fullName>
    </submittedName>
</protein>
<gene>
    <name evidence="2" type="ORF">AN964_21420</name>
</gene>
<dbReference type="Proteomes" id="UP000051888">
    <property type="component" value="Unassembled WGS sequence"/>
</dbReference>
<dbReference type="AlphaFoldDB" id="A0A0Q3WSZ4"/>
<reference evidence="2 3" key="1">
    <citation type="submission" date="2015-09" db="EMBL/GenBank/DDBJ databases">
        <title>Genome sequencing project for genomic taxonomy and phylogenomics of Bacillus-like bacteria.</title>
        <authorList>
            <person name="Liu B."/>
            <person name="Wang J."/>
            <person name="Zhu Y."/>
            <person name="Liu G."/>
            <person name="Chen Q."/>
            <person name="Chen Z."/>
            <person name="Lan J."/>
            <person name="Che J."/>
            <person name="Ge C."/>
            <person name="Shi H."/>
            <person name="Pan Z."/>
            <person name="Liu X."/>
        </authorList>
    </citation>
    <scope>NUCLEOTIDE SEQUENCE [LARGE SCALE GENOMIC DNA]</scope>
    <source>
        <strain evidence="2 3">LMG 18435</strain>
    </source>
</reference>
<keyword evidence="1" id="KW-0472">Membrane</keyword>
<evidence type="ECO:0000256" key="1">
    <source>
        <dbReference type="SAM" id="Phobius"/>
    </source>
</evidence>
<dbReference type="STRING" id="157838.AN964_21420"/>
<sequence>MLKKSFPNQLRRPKAYLSPFLVNYIVERNPWNIVWWSAAFPGAGHMLLCKYFSGILLMFWEIVINVKAHINEAIYYSMIGKFELAKMTIDTRWFLLYSAVFVFAMWDCYSITIDLNKYARLANRSESRIRPFKISAIEVNFLDYRNPWNGAFWSFFSPGLGSIYSNRLPTGFFILICFIFTAYKSNVLPAIQLTFLGKTELAGSIIDIQWFLNLPSILLFSISSSYEDIFITNKLFKLEQSRFLKENYQPEHFKMPQKTKKRDFMHIISTFRHNALLELALSDLELRGIPRENIFVASLEKFSPKFHKVRKNHKEGASKYELSFFLGAIFMLLGGIYGFIWTWGPILWSLIGLIFGALLGVIISLIIYRSKWFQKEMPTEVVLIIECETNQSELVEGILWDHNALGVTKTS</sequence>
<comment type="caution">
    <text evidence="2">The sequence shown here is derived from an EMBL/GenBank/DDBJ whole genome shotgun (WGS) entry which is preliminary data.</text>
</comment>
<evidence type="ECO:0000313" key="3">
    <source>
        <dbReference type="Proteomes" id="UP000051888"/>
    </source>
</evidence>
<keyword evidence="1" id="KW-0812">Transmembrane</keyword>
<keyword evidence="1" id="KW-1133">Transmembrane helix</keyword>
<feature type="transmembrane region" description="Helical" evidence="1">
    <location>
        <begin position="320"/>
        <end position="340"/>
    </location>
</feature>
<dbReference type="PATRIC" id="fig|157838.3.peg.4708"/>
<name>A0A0Q3WSZ4_9BACI</name>
<accession>A0A0Q3WSZ4</accession>
<feature type="transmembrane region" description="Helical" evidence="1">
    <location>
        <begin position="33"/>
        <end position="60"/>
    </location>
</feature>
<organism evidence="2 3">
    <name type="scientific">Heyndrickxia shackletonii</name>
    <dbReference type="NCBI Taxonomy" id="157838"/>
    <lineage>
        <taxon>Bacteria</taxon>
        <taxon>Bacillati</taxon>
        <taxon>Bacillota</taxon>
        <taxon>Bacilli</taxon>
        <taxon>Bacillales</taxon>
        <taxon>Bacillaceae</taxon>
        <taxon>Heyndrickxia</taxon>
    </lineage>
</organism>
<feature type="transmembrane region" description="Helical" evidence="1">
    <location>
        <begin position="346"/>
        <end position="368"/>
    </location>
</feature>
<keyword evidence="3" id="KW-1185">Reference proteome</keyword>
<proteinExistence type="predicted"/>
<dbReference type="EMBL" id="LJJC01000006">
    <property type="protein sequence ID" value="KQL51516.1"/>
    <property type="molecule type" value="Genomic_DNA"/>
</dbReference>
<feature type="transmembrane region" description="Helical" evidence="1">
    <location>
        <begin position="94"/>
        <end position="113"/>
    </location>
</feature>